<dbReference type="EMBL" id="VORW01000007">
    <property type="protein sequence ID" value="TXE11088.1"/>
    <property type="molecule type" value="Genomic_DNA"/>
</dbReference>
<dbReference type="AlphaFoldDB" id="A0A5C7AR04"/>
<dbReference type="Proteomes" id="UP000321935">
    <property type="component" value="Unassembled WGS sequence"/>
</dbReference>
<evidence type="ECO:0000313" key="2">
    <source>
        <dbReference type="Proteomes" id="UP000321935"/>
    </source>
</evidence>
<accession>A0A5C7AR04</accession>
<protein>
    <submittedName>
        <fullName evidence="1">Uncharacterized protein</fullName>
    </submittedName>
</protein>
<proteinExistence type="predicted"/>
<dbReference type="RefSeq" id="WP_146918156.1">
    <property type="nucleotide sequence ID" value="NZ_VORW01000007.1"/>
</dbReference>
<name>A0A5C7AR04_9BACT</name>
<sequence length="247" mass="27767">MKIKAIIISSFSIVLFQIQLVSAQQELQGQIANYSSGLSEIESFDRFSGNSQKWGEVSEEGKFSIILQDNFLEKARKLAEDAQKNAPNGFTVGFKKVSETFACAFEEVETENGDIEVSGVPELTLMDEMGNPSNGILYASSSLDIARWLFTYRDENVIPGYYLEFYYLEGPAKANGECILETYTGNDEEKYEEVTSINLELQAGWNIIRYGIDEVFTSSTGKVYPLKLTVSRLESLPEDLLWFAVKE</sequence>
<gene>
    <name evidence="1" type="ORF">ESV85_12740</name>
</gene>
<reference evidence="1 2" key="1">
    <citation type="submission" date="2019-08" db="EMBL/GenBank/DDBJ databases">
        <title>Genomes sequence of Algoriphagus aquimarinus ACAM450.</title>
        <authorList>
            <person name="Bowman J.P."/>
        </authorList>
    </citation>
    <scope>NUCLEOTIDE SEQUENCE [LARGE SCALE GENOMIC DNA]</scope>
    <source>
        <strain evidence="1 2">ACAM 450</strain>
    </source>
</reference>
<dbReference type="OrthoDB" id="1143663at2"/>
<comment type="caution">
    <text evidence="1">The sequence shown here is derived from an EMBL/GenBank/DDBJ whole genome shotgun (WGS) entry which is preliminary data.</text>
</comment>
<organism evidence="1 2">
    <name type="scientific">Algoriphagus aquimarinus</name>
    <dbReference type="NCBI Taxonomy" id="237018"/>
    <lineage>
        <taxon>Bacteria</taxon>
        <taxon>Pseudomonadati</taxon>
        <taxon>Bacteroidota</taxon>
        <taxon>Cytophagia</taxon>
        <taxon>Cytophagales</taxon>
        <taxon>Cyclobacteriaceae</taxon>
        <taxon>Algoriphagus</taxon>
    </lineage>
</organism>
<evidence type="ECO:0000313" key="1">
    <source>
        <dbReference type="EMBL" id="TXE11088.1"/>
    </source>
</evidence>